<proteinExistence type="predicted"/>
<reference evidence="1" key="1">
    <citation type="journal article" date="2014" name="Front. Microbiol.">
        <title>High frequency of phylogenetically diverse reductive dehalogenase-homologous genes in deep subseafloor sedimentary metagenomes.</title>
        <authorList>
            <person name="Kawai M."/>
            <person name="Futagami T."/>
            <person name="Toyoda A."/>
            <person name="Takaki Y."/>
            <person name="Nishi S."/>
            <person name="Hori S."/>
            <person name="Arai W."/>
            <person name="Tsubouchi T."/>
            <person name="Morono Y."/>
            <person name="Uchiyama I."/>
            <person name="Ito T."/>
            <person name="Fujiyama A."/>
            <person name="Inagaki F."/>
            <person name="Takami H."/>
        </authorList>
    </citation>
    <scope>NUCLEOTIDE SEQUENCE</scope>
    <source>
        <strain evidence="1">Expedition CK06-06</strain>
    </source>
</reference>
<evidence type="ECO:0000313" key="1">
    <source>
        <dbReference type="EMBL" id="GAH10733.1"/>
    </source>
</evidence>
<gene>
    <name evidence="1" type="ORF">S01H4_52180</name>
</gene>
<sequence length="77" mass="8263">MRKFASILFALVLVLSFTLIPPAPVAAATGISKVIDRQLAVNTQGTESWKEAASITLTQDGSWLVFTSFDFGVDDTS</sequence>
<accession>X1EQ06</accession>
<name>X1EQ06_9ZZZZ</name>
<feature type="non-terminal residue" evidence="1">
    <location>
        <position position="77"/>
    </location>
</feature>
<dbReference type="AlphaFoldDB" id="X1EQ06"/>
<comment type="caution">
    <text evidence="1">The sequence shown here is derived from an EMBL/GenBank/DDBJ whole genome shotgun (WGS) entry which is preliminary data.</text>
</comment>
<protein>
    <submittedName>
        <fullName evidence="1">Uncharacterized protein</fullName>
    </submittedName>
</protein>
<organism evidence="1">
    <name type="scientific">marine sediment metagenome</name>
    <dbReference type="NCBI Taxonomy" id="412755"/>
    <lineage>
        <taxon>unclassified sequences</taxon>
        <taxon>metagenomes</taxon>
        <taxon>ecological metagenomes</taxon>
    </lineage>
</organism>
<dbReference type="EMBL" id="BART01029785">
    <property type="protein sequence ID" value="GAH10733.1"/>
    <property type="molecule type" value="Genomic_DNA"/>
</dbReference>